<reference evidence="1" key="1">
    <citation type="journal article" date="1990" name="J. Biol. Chem.">
        <title>Multiple mRNAs of rat brain alpha-crystallin B chain result from alternative transcriptional initiation.</title>
        <authorList>
            <person name="Iwaki A."/>
            <person name="Iwaki T."/>
            <person name="Goldman J.E."/>
            <person name="Liem R.K."/>
        </authorList>
    </citation>
    <scope>NUCLEOTIDE SEQUENCE</scope>
</reference>
<evidence type="ECO:0000313" key="1">
    <source>
        <dbReference type="EMBL" id="AAA40976.1"/>
    </source>
</evidence>
<accession>Q63138</accession>
<gene>
    <name evidence="1" type="primary">alpha(B)-crystallin</name>
</gene>
<name>Q63138_RAT</name>
<dbReference type="AlphaFoldDB" id="Q63138"/>
<organism evidence="1">
    <name type="scientific">Rattus norvegicus</name>
    <name type="common">Rat</name>
    <dbReference type="NCBI Taxonomy" id="10116"/>
    <lineage>
        <taxon>Eukaryota</taxon>
        <taxon>Metazoa</taxon>
        <taxon>Chordata</taxon>
        <taxon>Craniata</taxon>
        <taxon>Vertebrata</taxon>
        <taxon>Euteleostomi</taxon>
        <taxon>Mammalia</taxon>
        <taxon>Eutheria</taxon>
        <taxon>Euarchontoglires</taxon>
        <taxon>Glires</taxon>
        <taxon>Rodentia</taxon>
        <taxon>Myomorpha</taxon>
        <taxon>Muroidea</taxon>
        <taxon>Muridae</taxon>
        <taxon>Murinae</taxon>
        <taxon>Rattus</taxon>
    </lineage>
</organism>
<dbReference type="EMBL" id="M55534">
    <property type="protein sequence ID" value="AAA40976.1"/>
    <property type="molecule type" value="mRNA"/>
</dbReference>
<sequence length="29" mass="3271">MNCRGAGIIKPLTSPFQKLHKTAYIRGRL</sequence>
<protein>
    <submittedName>
        <fullName evidence="1">Alpha(B)-crystallin protein</fullName>
    </submittedName>
</protein>
<proteinExistence type="evidence at transcript level"/>